<dbReference type="OrthoDB" id="20872at2759"/>
<dbReference type="Proteomes" id="UP000054516">
    <property type="component" value="Unassembled WGS sequence"/>
</dbReference>
<evidence type="ECO:0000313" key="2">
    <source>
        <dbReference type="EMBL" id="GAP83691.1"/>
    </source>
</evidence>
<dbReference type="PANTHER" id="PTHR10622:SF10">
    <property type="entry name" value="HET DOMAIN-CONTAINING PROTEIN"/>
    <property type="match status" value="1"/>
</dbReference>
<protein>
    <submittedName>
        <fullName evidence="2">Putative het domain-containing protein</fullName>
    </submittedName>
</protein>
<keyword evidence="3" id="KW-1185">Reference proteome</keyword>
<dbReference type="OMA" id="ACIAAKM"/>
<accession>A0A1S7UKA9</accession>
<dbReference type="Pfam" id="PF06985">
    <property type="entry name" value="HET"/>
    <property type="match status" value="1"/>
</dbReference>
<dbReference type="PANTHER" id="PTHR10622">
    <property type="entry name" value="HET DOMAIN-CONTAINING PROTEIN"/>
    <property type="match status" value="1"/>
</dbReference>
<reference evidence="2" key="1">
    <citation type="submission" date="2016-03" db="EMBL/GenBank/DDBJ databases">
        <title>Draft genome sequence of Rosellinia necatrix.</title>
        <authorList>
            <person name="Kanematsu S."/>
        </authorList>
    </citation>
    <scope>NUCLEOTIDE SEQUENCE [LARGE SCALE GENOMIC DNA]</scope>
    <source>
        <strain evidence="2">W97</strain>
    </source>
</reference>
<name>A0A1S7UKA9_ROSNE</name>
<dbReference type="EMBL" id="DF977450">
    <property type="protein sequence ID" value="GAP83691.1"/>
    <property type="molecule type" value="Genomic_DNA"/>
</dbReference>
<evidence type="ECO:0000313" key="3">
    <source>
        <dbReference type="Proteomes" id="UP000054516"/>
    </source>
</evidence>
<dbReference type="InterPro" id="IPR010730">
    <property type="entry name" value="HET"/>
</dbReference>
<organism evidence="2">
    <name type="scientific">Rosellinia necatrix</name>
    <name type="common">White root-rot fungus</name>
    <dbReference type="NCBI Taxonomy" id="77044"/>
    <lineage>
        <taxon>Eukaryota</taxon>
        <taxon>Fungi</taxon>
        <taxon>Dikarya</taxon>
        <taxon>Ascomycota</taxon>
        <taxon>Pezizomycotina</taxon>
        <taxon>Sordariomycetes</taxon>
        <taxon>Xylariomycetidae</taxon>
        <taxon>Xylariales</taxon>
        <taxon>Xylariaceae</taxon>
        <taxon>Rosellinia</taxon>
    </lineage>
</organism>
<sequence length="444" mass="50184">MRLLNTTSYELRSDSLDYFRQHGYAILSHRWVGDEIKLDQLKDVVAEIRSGRAPCSTPQIDKIRGACRIARELRYSWIWIDSCCIDKTNAVELDESINSMFKWYGGASTCITYLSDVRLGAGSGVFESTERDGPSLWFSRGWTLQELLAPRELRFYDAGWRHLGTKAELVAELASITRIDPGYLTHARPFRAACVAAKMSWMAGRTTTRPEDVAYSMLGIFGVRMNTKYAEGAEAFMRLQHELLTAPNLPRDESLFAWRMPGPGAGAAHFGVSQEIPWQPDEWGLLAPSPEWFRDSGEVTLERAPAIERPLDGFKVAQGSLIAWVPAIGTTKSELAFQAAVTWSFVGWPLIPVAVKVLPAKRGKKDFEYPLKACVRDMQGNVAPVSIWLRPVSTGFQRIRCTEFVHGPSQRVLRRGKVEERKVFQPILRDEDDVYTPYAHEYMK</sequence>
<proteinExistence type="predicted"/>
<gene>
    <name evidence="2" type="ORF">SAMD00023353_0500830</name>
</gene>
<evidence type="ECO:0000259" key="1">
    <source>
        <dbReference type="Pfam" id="PF06985"/>
    </source>
</evidence>
<dbReference type="STRING" id="77044.A0A1S7UKA9"/>
<dbReference type="AlphaFoldDB" id="A0A1S7UKA9"/>
<feature type="domain" description="Heterokaryon incompatibility" evidence="1">
    <location>
        <begin position="24"/>
        <end position="118"/>
    </location>
</feature>